<keyword evidence="2" id="KW-0175">Coiled coil</keyword>
<dbReference type="PANTHER" id="PTHR30329">
    <property type="entry name" value="STATOR ELEMENT OF FLAGELLAR MOTOR COMPLEX"/>
    <property type="match status" value="1"/>
</dbReference>
<organism evidence="5 6">
    <name type="scientific">Flavihumibacter petaseus NBRC 106054</name>
    <dbReference type="NCBI Taxonomy" id="1220578"/>
    <lineage>
        <taxon>Bacteria</taxon>
        <taxon>Pseudomonadati</taxon>
        <taxon>Bacteroidota</taxon>
        <taxon>Chitinophagia</taxon>
        <taxon>Chitinophagales</taxon>
        <taxon>Chitinophagaceae</taxon>
        <taxon>Flavihumibacter</taxon>
    </lineage>
</organism>
<evidence type="ECO:0000256" key="1">
    <source>
        <dbReference type="PROSITE-ProRule" id="PRU00473"/>
    </source>
</evidence>
<dbReference type="RefSeq" id="WP_083990095.1">
    <property type="nucleotide sequence ID" value="NZ_BBWV01000001.1"/>
</dbReference>
<dbReference type="SUPFAM" id="SSF103088">
    <property type="entry name" value="OmpA-like"/>
    <property type="match status" value="1"/>
</dbReference>
<name>A0A0E9MU69_9BACT</name>
<keyword evidence="3" id="KW-0732">Signal</keyword>
<sequence length="250" mass="27571">MTIKNVCLCLLLAAGISSCGTGKKLEAANAQIANLQAANGELTTKNKDLENKLAEIQARDEKIAAELKRYVAECQESKEKLMAVQAMLKDEYGKLQALKDKISEALVDLDDKGVNVYYKDGFVYVSMEDNLLYKTGSSALSPKAKEALSPLANVLNSYPDLKIIVMGNTDDQMFKSKTTDNWSLSTERANGVIRALRDDYKINPARMTAAGKGKYNPIADNSTKEGKAKNRRTEIILNPDLEKIWESVQP</sequence>
<keyword evidence="6" id="KW-1185">Reference proteome</keyword>
<dbReference type="InterPro" id="IPR050330">
    <property type="entry name" value="Bact_OuterMem_StrucFunc"/>
</dbReference>
<comment type="caution">
    <text evidence="5">The sequence shown here is derived from an EMBL/GenBank/DDBJ whole genome shotgun (WGS) entry which is preliminary data.</text>
</comment>
<feature type="chain" id="PRO_5002430083" evidence="3">
    <location>
        <begin position="20"/>
        <end position="250"/>
    </location>
</feature>
<dbReference type="Proteomes" id="UP000033121">
    <property type="component" value="Unassembled WGS sequence"/>
</dbReference>
<evidence type="ECO:0000259" key="4">
    <source>
        <dbReference type="PROSITE" id="PS51123"/>
    </source>
</evidence>
<evidence type="ECO:0000313" key="5">
    <source>
        <dbReference type="EMBL" id="GAO41114.1"/>
    </source>
</evidence>
<evidence type="ECO:0000313" key="6">
    <source>
        <dbReference type="Proteomes" id="UP000033121"/>
    </source>
</evidence>
<dbReference type="AlphaFoldDB" id="A0A0E9MU69"/>
<evidence type="ECO:0000256" key="2">
    <source>
        <dbReference type="SAM" id="Coils"/>
    </source>
</evidence>
<dbReference type="PROSITE" id="PS51257">
    <property type="entry name" value="PROKAR_LIPOPROTEIN"/>
    <property type="match status" value="1"/>
</dbReference>
<dbReference type="Gene3D" id="1.10.287.1490">
    <property type="match status" value="1"/>
</dbReference>
<accession>A0A0E9MU69</accession>
<reference evidence="5 6" key="1">
    <citation type="submission" date="2015-04" db="EMBL/GenBank/DDBJ databases">
        <title>Whole genome shotgun sequence of Flavihumibacter petaseus NBRC 106054.</title>
        <authorList>
            <person name="Miyazawa S."/>
            <person name="Hosoyama A."/>
            <person name="Hashimoto M."/>
            <person name="Noguchi M."/>
            <person name="Tsuchikane K."/>
            <person name="Ohji S."/>
            <person name="Yamazoe A."/>
            <person name="Ichikawa N."/>
            <person name="Kimura A."/>
            <person name="Fujita N."/>
        </authorList>
    </citation>
    <scope>NUCLEOTIDE SEQUENCE [LARGE SCALE GENOMIC DNA]</scope>
    <source>
        <strain evidence="5 6">NBRC 106054</strain>
    </source>
</reference>
<feature type="domain" description="OmpA-like" evidence="4">
    <location>
        <begin position="120"/>
        <end position="241"/>
    </location>
</feature>
<dbReference type="GO" id="GO:0016020">
    <property type="term" value="C:membrane"/>
    <property type="evidence" value="ECO:0007669"/>
    <property type="project" value="UniProtKB-UniRule"/>
</dbReference>
<feature type="signal peptide" evidence="3">
    <location>
        <begin position="1"/>
        <end position="19"/>
    </location>
</feature>
<proteinExistence type="predicted"/>
<dbReference type="STRING" id="1220578.FPE01S_01_01260"/>
<feature type="coiled-coil region" evidence="2">
    <location>
        <begin position="25"/>
        <end position="66"/>
    </location>
</feature>
<dbReference type="OrthoDB" id="9815217at2"/>
<keyword evidence="1" id="KW-0472">Membrane</keyword>
<dbReference type="Pfam" id="PF00691">
    <property type="entry name" value="OmpA"/>
    <property type="match status" value="1"/>
</dbReference>
<dbReference type="EMBL" id="BBWV01000001">
    <property type="protein sequence ID" value="GAO41114.1"/>
    <property type="molecule type" value="Genomic_DNA"/>
</dbReference>
<dbReference type="Gene3D" id="3.30.1330.60">
    <property type="entry name" value="OmpA-like domain"/>
    <property type="match status" value="1"/>
</dbReference>
<dbReference type="CDD" id="cd07185">
    <property type="entry name" value="OmpA_C-like"/>
    <property type="match status" value="1"/>
</dbReference>
<evidence type="ECO:0000256" key="3">
    <source>
        <dbReference type="SAM" id="SignalP"/>
    </source>
</evidence>
<protein>
    <submittedName>
        <fullName evidence="5">OmpA family protein</fullName>
    </submittedName>
</protein>
<dbReference type="InterPro" id="IPR006665">
    <property type="entry name" value="OmpA-like"/>
</dbReference>
<dbReference type="PROSITE" id="PS51123">
    <property type="entry name" value="OMPA_2"/>
    <property type="match status" value="1"/>
</dbReference>
<dbReference type="PANTHER" id="PTHR30329:SF21">
    <property type="entry name" value="LIPOPROTEIN YIAD-RELATED"/>
    <property type="match status" value="1"/>
</dbReference>
<dbReference type="InterPro" id="IPR036737">
    <property type="entry name" value="OmpA-like_sf"/>
</dbReference>
<gene>
    <name evidence="5" type="ORF">FPE01S_01_01260</name>
</gene>